<evidence type="ECO:0000313" key="1">
    <source>
        <dbReference type="EMBL" id="MBC3862650.1"/>
    </source>
</evidence>
<comment type="caution">
    <text evidence="1">The sequence shown here is derived from an EMBL/GenBank/DDBJ whole genome shotgun (WGS) entry which is preliminary data.</text>
</comment>
<dbReference type="Gene3D" id="3.40.190.10">
    <property type="entry name" value="Periplasmic binding protein-like II"/>
    <property type="match status" value="2"/>
</dbReference>
<dbReference type="AlphaFoldDB" id="A0A923KL56"/>
<evidence type="ECO:0000313" key="2">
    <source>
        <dbReference type="Proteomes" id="UP000634011"/>
    </source>
</evidence>
<reference evidence="1" key="1">
    <citation type="submission" date="2020-08" db="EMBL/GenBank/DDBJ databases">
        <title>Novel species isolated from subtropical streams in China.</title>
        <authorList>
            <person name="Lu H."/>
        </authorList>
    </citation>
    <scope>NUCLEOTIDE SEQUENCE</scope>
    <source>
        <strain evidence="1">KACC 12607</strain>
    </source>
</reference>
<organism evidence="1 2">
    <name type="scientific">Undibacterium jejuense</name>
    <dbReference type="NCBI Taxonomy" id="1344949"/>
    <lineage>
        <taxon>Bacteria</taxon>
        <taxon>Pseudomonadati</taxon>
        <taxon>Pseudomonadota</taxon>
        <taxon>Betaproteobacteria</taxon>
        <taxon>Burkholderiales</taxon>
        <taxon>Oxalobacteraceae</taxon>
        <taxon>Undibacterium</taxon>
    </lineage>
</organism>
<proteinExistence type="predicted"/>
<dbReference type="Proteomes" id="UP000634011">
    <property type="component" value="Unassembled WGS sequence"/>
</dbReference>
<gene>
    <name evidence="1" type="ORF">H8K32_11100</name>
</gene>
<keyword evidence="2" id="KW-1185">Reference proteome</keyword>
<name>A0A923KL56_9BURK</name>
<dbReference type="RefSeq" id="WP_186912565.1">
    <property type="nucleotide sequence ID" value="NZ_JACOFV010000009.1"/>
</dbReference>
<dbReference type="SUPFAM" id="SSF53850">
    <property type="entry name" value="Periplasmic binding protein-like II"/>
    <property type="match status" value="1"/>
</dbReference>
<sequence>MAERTHRVAKFVMRPRKRLANALEMNEADILCGYLPEWLPGNLDWSVGFVDVGDLLVTTLRVPAPANIEDIAGLTIGTAMGFTYPEVEKILGNKFVRDDGPGAEANLRKLAAGRFNYAIISMATLNYHLRVNDLHLSIHPPLTISKFKSQCALAKNGTLRVSEVNKVISDIQHDGSLDKLLKKYNYH</sequence>
<accession>A0A923KL56</accession>
<dbReference type="EMBL" id="JACOFV010000009">
    <property type="protein sequence ID" value="MBC3862650.1"/>
    <property type="molecule type" value="Genomic_DNA"/>
</dbReference>
<protein>
    <submittedName>
        <fullName evidence="1">Transporter substrate-binding domain-containing protein</fullName>
    </submittedName>
</protein>